<evidence type="ECO:0000313" key="2">
    <source>
        <dbReference type="EMBL" id="CAD8831879.1"/>
    </source>
</evidence>
<accession>A0A7S1EYM7</accession>
<evidence type="ECO:0000256" key="1">
    <source>
        <dbReference type="SAM" id="MobiDB-lite"/>
    </source>
</evidence>
<feature type="compositionally biased region" description="Low complexity" evidence="1">
    <location>
        <begin position="69"/>
        <end position="78"/>
    </location>
</feature>
<protein>
    <submittedName>
        <fullName evidence="2">Uncharacterized protein</fullName>
    </submittedName>
</protein>
<dbReference type="EMBL" id="HBFQ01008891">
    <property type="protein sequence ID" value="CAD8831879.1"/>
    <property type="molecule type" value="Transcribed_RNA"/>
</dbReference>
<sequence length="249" mass="26601">MGLPGHLSALLRHRVGVSSAVSDPSGNSKSSSPVANGQEDVTIEPGESRGRTKRRKAHRQKQQDRKAADSAASKAAWQAKREAIWKQAEENAAQIAAKAAAVLAVSTPSPVVVEVEVGSRAKRKSRKIEKAKGQQSKRKDSGSADTAAEQDAELIHMLEGSLGIGGDAEHKRKKLESIFSDLGFEDLDGTGVGEELPSSDEEGSQGNRPTKKTLDGMSFSSLLDEMMPTPRRRASKSPASASPKKRVRK</sequence>
<feature type="compositionally biased region" description="Low complexity" evidence="1">
    <location>
        <begin position="22"/>
        <end position="32"/>
    </location>
</feature>
<feature type="region of interest" description="Disordered" evidence="1">
    <location>
        <begin position="17"/>
        <end position="81"/>
    </location>
</feature>
<feature type="compositionally biased region" description="Basic and acidic residues" evidence="1">
    <location>
        <begin position="128"/>
        <end position="142"/>
    </location>
</feature>
<feature type="compositionally biased region" description="Basic residues" evidence="1">
    <location>
        <begin position="51"/>
        <end position="60"/>
    </location>
</feature>
<proteinExistence type="predicted"/>
<gene>
    <name evidence="2" type="ORF">NSCI0253_LOCUS6226</name>
</gene>
<feature type="region of interest" description="Disordered" evidence="1">
    <location>
        <begin position="184"/>
        <end position="249"/>
    </location>
</feature>
<feature type="region of interest" description="Disordered" evidence="1">
    <location>
        <begin position="117"/>
        <end position="152"/>
    </location>
</feature>
<name>A0A7S1EYM7_NOCSC</name>
<organism evidence="2">
    <name type="scientific">Noctiluca scintillans</name>
    <name type="common">Sea sparkle</name>
    <name type="synonym">Red tide dinoflagellate</name>
    <dbReference type="NCBI Taxonomy" id="2966"/>
    <lineage>
        <taxon>Eukaryota</taxon>
        <taxon>Sar</taxon>
        <taxon>Alveolata</taxon>
        <taxon>Dinophyceae</taxon>
        <taxon>Noctilucales</taxon>
        <taxon>Noctilucaceae</taxon>
        <taxon>Noctiluca</taxon>
    </lineage>
</organism>
<reference evidence="2" key="1">
    <citation type="submission" date="2021-01" db="EMBL/GenBank/DDBJ databases">
        <authorList>
            <person name="Corre E."/>
            <person name="Pelletier E."/>
            <person name="Niang G."/>
            <person name="Scheremetjew M."/>
            <person name="Finn R."/>
            <person name="Kale V."/>
            <person name="Holt S."/>
            <person name="Cochrane G."/>
            <person name="Meng A."/>
            <person name="Brown T."/>
            <person name="Cohen L."/>
        </authorList>
    </citation>
    <scope>NUCLEOTIDE SEQUENCE</scope>
</reference>
<dbReference type="AlphaFoldDB" id="A0A7S1EYM7"/>